<dbReference type="Gene3D" id="3.40.50.720">
    <property type="entry name" value="NAD(P)-binding Rossmann-like Domain"/>
    <property type="match status" value="1"/>
</dbReference>
<dbReference type="InterPro" id="IPR020904">
    <property type="entry name" value="Sc_DH/Rdtase_CS"/>
</dbReference>
<dbReference type="PANTHER" id="PTHR43639">
    <property type="entry name" value="OXIDOREDUCTASE, SHORT-CHAIN DEHYDROGENASE/REDUCTASE FAMILY (AFU_ORTHOLOGUE AFUA_5G02870)"/>
    <property type="match status" value="1"/>
</dbReference>
<dbReference type="EMBL" id="JDSQ01000006">
    <property type="protein sequence ID" value="EWS78585.1"/>
    <property type="molecule type" value="Genomic_DNA"/>
</dbReference>
<evidence type="ECO:0000313" key="5">
    <source>
        <dbReference type="EMBL" id="MCD8473061.1"/>
    </source>
</evidence>
<dbReference type="PROSITE" id="PS00061">
    <property type="entry name" value="ADH_SHORT"/>
    <property type="match status" value="1"/>
</dbReference>
<comment type="similarity">
    <text evidence="1">Belongs to the short-chain dehydrogenases/reductases (SDR) family.</text>
</comment>
<dbReference type="OrthoDB" id="9803333at2"/>
<keyword evidence="7" id="KW-1185">Reference proteome</keyword>
<dbReference type="InterPro" id="IPR057326">
    <property type="entry name" value="KR_dom"/>
</dbReference>
<dbReference type="SUPFAM" id="SSF51735">
    <property type="entry name" value="NAD(P)-binding Rossmann-fold domains"/>
    <property type="match status" value="1"/>
</dbReference>
<sequence length="250" mass="25909">MTTPQHVKKVALITGGSGGIGSEIARRLAADGMAVMMTYWKSEDAAMKVLYEITQCGYEAAMVCADVSKAQSASAVFEATMARFGRVDCIVNNAGVAGVSRPNMIADVTEAAYDEVFDVNVRGALFMMQAAAQYLQDGGRVINISSAIVNASFAGAALYTASKAALEAFSRILSKEIGPRGITVNALRLGAIIPGMFAKVPPERQAAIASASPFKRLGTPQDAASVVSFLASEAGGWVTGQVITVDGGAT</sequence>
<evidence type="ECO:0000259" key="3">
    <source>
        <dbReference type="SMART" id="SM00822"/>
    </source>
</evidence>
<evidence type="ECO:0000313" key="6">
    <source>
        <dbReference type="Proteomes" id="UP000020406"/>
    </source>
</evidence>
<dbReference type="RefSeq" id="WP_038270810.1">
    <property type="nucleotide sequence ID" value="NZ_CP053627.1"/>
</dbReference>
<dbReference type="PRINTS" id="PR00081">
    <property type="entry name" value="GDHRDH"/>
</dbReference>
<dbReference type="AlphaFoldDB" id="Z9JJL7"/>
<dbReference type="InterPro" id="IPR002347">
    <property type="entry name" value="SDR_fam"/>
</dbReference>
<organism evidence="4 6">
    <name type="scientific">Xylella taiwanensis</name>
    <dbReference type="NCBI Taxonomy" id="1444770"/>
    <lineage>
        <taxon>Bacteria</taxon>
        <taxon>Pseudomonadati</taxon>
        <taxon>Pseudomonadota</taxon>
        <taxon>Gammaproteobacteria</taxon>
        <taxon>Lysobacterales</taxon>
        <taxon>Lysobacteraceae</taxon>
        <taxon>Xylella</taxon>
    </lineage>
</organism>
<comment type="caution">
    <text evidence="4">The sequence shown here is derived from an EMBL/GenBank/DDBJ whole genome shotgun (WGS) entry which is preliminary data.</text>
</comment>
<dbReference type="Pfam" id="PF13561">
    <property type="entry name" value="adh_short_C2"/>
    <property type="match status" value="1"/>
</dbReference>
<feature type="domain" description="Ketoreductase" evidence="3">
    <location>
        <begin position="9"/>
        <end position="196"/>
    </location>
</feature>
<protein>
    <submittedName>
        <fullName evidence="4">3-ketoacyl-ACP reductase</fullName>
    </submittedName>
    <submittedName>
        <fullName evidence="5">SDR family oxidoreductase</fullName>
    </submittedName>
</protein>
<dbReference type="PRINTS" id="PR00080">
    <property type="entry name" value="SDRFAMILY"/>
</dbReference>
<dbReference type="PANTHER" id="PTHR43639:SF1">
    <property type="entry name" value="SHORT-CHAIN DEHYDROGENASE_REDUCTASE FAMILY PROTEIN"/>
    <property type="match status" value="1"/>
</dbReference>
<reference evidence="4 6" key="1">
    <citation type="journal article" date="2014" name="Genome Announc.">
        <title>Draft Genome Sequence of Xylella fastidiosa Pear Leaf Scorch Strain in Taiwan.</title>
        <authorList>
            <person name="Su C.C."/>
            <person name="Deng W.L."/>
            <person name="Jan F.J."/>
            <person name="Chang C.J."/>
            <person name="Huang H."/>
            <person name="Chen J."/>
        </authorList>
    </citation>
    <scope>NUCLEOTIDE SEQUENCE [LARGE SCALE GENOMIC DNA]</scope>
    <source>
        <strain evidence="4 6">PLS229</strain>
    </source>
</reference>
<dbReference type="Proteomes" id="UP000020406">
    <property type="component" value="Unassembled WGS sequence"/>
</dbReference>
<dbReference type="eggNOG" id="COG1028">
    <property type="taxonomic scope" value="Bacteria"/>
</dbReference>
<dbReference type="InterPro" id="IPR036291">
    <property type="entry name" value="NAD(P)-bd_dom_sf"/>
</dbReference>
<gene>
    <name evidence="4" type="ORF">AF72_04915</name>
    <name evidence="5" type="ORF">LPH55_06185</name>
</gene>
<dbReference type="GeneID" id="68899935"/>
<proteinExistence type="inferred from homology"/>
<evidence type="ECO:0000256" key="2">
    <source>
        <dbReference type="ARBA" id="ARBA00023002"/>
    </source>
</evidence>
<dbReference type="PATRIC" id="fig|1444770.3.peg.1176"/>
<evidence type="ECO:0000313" key="7">
    <source>
        <dbReference type="Proteomes" id="UP001430701"/>
    </source>
</evidence>
<evidence type="ECO:0000256" key="1">
    <source>
        <dbReference type="ARBA" id="ARBA00006484"/>
    </source>
</evidence>
<dbReference type="GO" id="GO:0016491">
    <property type="term" value="F:oxidoreductase activity"/>
    <property type="evidence" value="ECO:0007669"/>
    <property type="project" value="UniProtKB-KW"/>
</dbReference>
<accession>Z9JJL7</accession>
<dbReference type="Proteomes" id="UP001430701">
    <property type="component" value="Unassembled WGS sequence"/>
</dbReference>
<reference evidence="5" key="2">
    <citation type="submission" date="2021-11" db="EMBL/GenBank/DDBJ databases">
        <title>Genome sequence of Xylella taiwanensis PLS432.</title>
        <authorList>
            <person name="Weng L.-W."/>
            <person name="Su C.-C."/>
            <person name="Tsai C.-W."/>
            <person name="Kuo C.-H."/>
        </authorList>
    </citation>
    <scope>NUCLEOTIDE SEQUENCE</scope>
    <source>
        <strain evidence="5">PLS432</strain>
    </source>
</reference>
<name>Z9JJL7_9GAMM</name>
<dbReference type="STRING" id="1444770.AF72_04915"/>
<dbReference type="FunFam" id="3.40.50.720:FF:000084">
    <property type="entry name" value="Short-chain dehydrogenase reductase"/>
    <property type="match status" value="1"/>
</dbReference>
<evidence type="ECO:0000313" key="4">
    <source>
        <dbReference type="EMBL" id="EWS78585.1"/>
    </source>
</evidence>
<dbReference type="SMART" id="SM00822">
    <property type="entry name" value="PKS_KR"/>
    <property type="match status" value="1"/>
</dbReference>
<keyword evidence="2" id="KW-0560">Oxidoreductase</keyword>
<dbReference type="EMBL" id="JAJPPU010000002">
    <property type="protein sequence ID" value="MCD8473061.1"/>
    <property type="molecule type" value="Genomic_DNA"/>
</dbReference>
<dbReference type="KEGG" id="xtw:AB672_01440"/>